<reference evidence="2" key="1">
    <citation type="submission" date="2020-11" db="EMBL/GenBank/DDBJ databases">
        <authorList>
            <consortium name="DOE Joint Genome Institute"/>
            <person name="Ahrendt S."/>
            <person name="Riley R."/>
            <person name="Andreopoulos W."/>
            <person name="Labutti K."/>
            <person name="Pangilinan J."/>
            <person name="Ruiz-Duenas F.J."/>
            <person name="Barrasa J.M."/>
            <person name="Sanchez-Garcia M."/>
            <person name="Camarero S."/>
            <person name="Miyauchi S."/>
            <person name="Serrano A."/>
            <person name="Linde D."/>
            <person name="Babiker R."/>
            <person name="Drula E."/>
            <person name="Ayuso-Fernandez I."/>
            <person name="Pacheco R."/>
            <person name="Padilla G."/>
            <person name="Ferreira P."/>
            <person name="Barriuso J."/>
            <person name="Kellner H."/>
            <person name="Castanera R."/>
            <person name="Alfaro M."/>
            <person name="Ramirez L."/>
            <person name="Pisabarro A.G."/>
            <person name="Kuo A."/>
            <person name="Tritt A."/>
            <person name="Lipzen A."/>
            <person name="He G."/>
            <person name="Yan M."/>
            <person name="Ng V."/>
            <person name="Cullen D."/>
            <person name="Martin F."/>
            <person name="Rosso M.-N."/>
            <person name="Henrissat B."/>
            <person name="Hibbett D."/>
            <person name="Martinez A.T."/>
            <person name="Grigoriev I.V."/>
        </authorList>
    </citation>
    <scope>NUCLEOTIDE SEQUENCE</scope>
    <source>
        <strain evidence="2">CIRM-BRFM 674</strain>
    </source>
</reference>
<gene>
    <name evidence="2" type="ORF">BDN70DRAFT_432951</name>
</gene>
<dbReference type="Proteomes" id="UP000807469">
    <property type="component" value="Unassembled WGS sequence"/>
</dbReference>
<organism evidence="2 3">
    <name type="scientific">Pholiota conissans</name>
    <dbReference type="NCBI Taxonomy" id="109636"/>
    <lineage>
        <taxon>Eukaryota</taxon>
        <taxon>Fungi</taxon>
        <taxon>Dikarya</taxon>
        <taxon>Basidiomycota</taxon>
        <taxon>Agaricomycotina</taxon>
        <taxon>Agaricomycetes</taxon>
        <taxon>Agaricomycetidae</taxon>
        <taxon>Agaricales</taxon>
        <taxon>Agaricineae</taxon>
        <taxon>Strophariaceae</taxon>
        <taxon>Pholiota</taxon>
    </lineage>
</organism>
<dbReference type="AlphaFoldDB" id="A0A9P6CTC0"/>
<dbReference type="OrthoDB" id="10679385at2759"/>
<protein>
    <submittedName>
        <fullName evidence="2">Uncharacterized protein</fullName>
    </submittedName>
</protein>
<sequence>MSLYLYPSASQSESTSYRTGNGDIKQPQPPTLRDETSQSTQSTFRARKEPLDRERVLSDHLCARSQEFHHSDSETVSLQLSWSPIALEDTRGSPLRESMEAYVDAGVFLRPPRSLTSSSAAGSVNDARREKEKDSGVHSQGICGSLDSAVTPTLCLSLQSRAESELGTLVDVDFYDPGPKAGYTYAPDSPLDDYDSDETSSSGIPHTITEDINEWERDLIAHSPPNQLQLQAAEFRSNTDVARTQSQDRSQWLVRRRTALRDEDAERPSLVPSFHSEGSSPSTPVSKSSGNERRLVGKVASAVRLGYVAVSYKVKLAVFRAEKKVGRKFSGGRSRSLS</sequence>
<evidence type="ECO:0000256" key="1">
    <source>
        <dbReference type="SAM" id="MobiDB-lite"/>
    </source>
</evidence>
<keyword evidence="3" id="KW-1185">Reference proteome</keyword>
<feature type="compositionally biased region" description="Basic and acidic residues" evidence="1">
    <location>
        <begin position="126"/>
        <end position="136"/>
    </location>
</feature>
<evidence type="ECO:0000313" key="2">
    <source>
        <dbReference type="EMBL" id="KAF9472885.1"/>
    </source>
</evidence>
<evidence type="ECO:0000313" key="3">
    <source>
        <dbReference type="Proteomes" id="UP000807469"/>
    </source>
</evidence>
<feature type="compositionally biased region" description="Low complexity" evidence="1">
    <location>
        <begin position="276"/>
        <end position="289"/>
    </location>
</feature>
<feature type="region of interest" description="Disordered" evidence="1">
    <location>
        <begin position="113"/>
        <end position="139"/>
    </location>
</feature>
<feature type="region of interest" description="Disordered" evidence="1">
    <location>
        <begin position="1"/>
        <end position="52"/>
    </location>
</feature>
<feature type="region of interest" description="Disordered" evidence="1">
    <location>
        <begin position="181"/>
        <end position="206"/>
    </location>
</feature>
<proteinExistence type="predicted"/>
<dbReference type="EMBL" id="MU155489">
    <property type="protein sequence ID" value="KAF9472885.1"/>
    <property type="molecule type" value="Genomic_DNA"/>
</dbReference>
<feature type="region of interest" description="Disordered" evidence="1">
    <location>
        <begin position="263"/>
        <end position="293"/>
    </location>
</feature>
<name>A0A9P6CTC0_9AGAR</name>
<accession>A0A9P6CTC0</accession>
<comment type="caution">
    <text evidence="2">The sequence shown here is derived from an EMBL/GenBank/DDBJ whole genome shotgun (WGS) entry which is preliminary data.</text>
</comment>
<feature type="compositionally biased region" description="Polar residues" evidence="1">
    <location>
        <begin position="8"/>
        <end position="19"/>
    </location>
</feature>